<dbReference type="KEGG" id="xba:C7S18_04560"/>
<reference evidence="3 4" key="1">
    <citation type="submission" date="2018-03" db="EMBL/GenBank/DDBJ databases">
        <title>Ahniella affigens gen. nov., sp. nov., a gammaproteobacterium isolated from sandy soil near a stream.</title>
        <authorList>
            <person name="Ko Y."/>
            <person name="Kim J.-H."/>
        </authorList>
    </citation>
    <scope>NUCLEOTIDE SEQUENCE [LARGE SCALE GENOMIC DNA]</scope>
    <source>
        <strain evidence="3 4">D13</strain>
    </source>
</reference>
<name>A0A2P1PNU4_9GAMM</name>
<evidence type="ECO:0000313" key="4">
    <source>
        <dbReference type="Proteomes" id="UP000241074"/>
    </source>
</evidence>
<dbReference type="Pfam" id="PF24828">
    <property type="entry name" value="DUF7713"/>
    <property type="match status" value="1"/>
</dbReference>
<reference evidence="3 4" key="2">
    <citation type="submission" date="2018-03" db="EMBL/GenBank/DDBJ databases">
        <authorList>
            <person name="Keele B.F."/>
        </authorList>
    </citation>
    <scope>NUCLEOTIDE SEQUENCE [LARGE SCALE GENOMIC DNA]</scope>
    <source>
        <strain evidence="3 4">D13</strain>
    </source>
</reference>
<dbReference type="Proteomes" id="UP000241074">
    <property type="component" value="Chromosome"/>
</dbReference>
<proteinExistence type="predicted"/>
<dbReference type="EMBL" id="CP027860">
    <property type="protein sequence ID" value="AVP96513.1"/>
    <property type="molecule type" value="Genomic_DNA"/>
</dbReference>
<feature type="domain" description="DUF7713" evidence="2">
    <location>
        <begin position="110"/>
        <end position="175"/>
    </location>
</feature>
<evidence type="ECO:0000313" key="3">
    <source>
        <dbReference type="EMBL" id="AVP96513.1"/>
    </source>
</evidence>
<organism evidence="3 4">
    <name type="scientific">Ahniella affigens</name>
    <dbReference type="NCBI Taxonomy" id="2021234"/>
    <lineage>
        <taxon>Bacteria</taxon>
        <taxon>Pseudomonadati</taxon>
        <taxon>Pseudomonadota</taxon>
        <taxon>Gammaproteobacteria</taxon>
        <taxon>Lysobacterales</taxon>
        <taxon>Rhodanobacteraceae</taxon>
        <taxon>Ahniella</taxon>
    </lineage>
</organism>
<dbReference type="InterPro" id="IPR056103">
    <property type="entry name" value="DUF7686"/>
</dbReference>
<sequence length="178" mass="20150">MSSLSNSGAPQASQEWCNSCFNRAQADRLGLHSFETVEFSTVTMTDARRGKHEFHFRLRLFGKLSLEAFEIIDGAPGGYQFQILDQPSADPWLLMARLVERMRRALSQTHLRRQRGTLMICDNVLRGRITDDTTDFESGPVLVIDGKPLTWDRVGSLLSTFTGSQFKLLILDRSEELP</sequence>
<dbReference type="Pfam" id="PF24735">
    <property type="entry name" value="DUF7686"/>
    <property type="match status" value="1"/>
</dbReference>
<accession>A0A2P1PNU4</accession>
<evidence type="ECO:0000259" key="1">
    <source>
        <dbReference type="Pfam" id="PF24735"/>
    </source>
</evidence>
<protein>
    <submittedName>
        <fullName evidence="3">Uncharacterized protein</fullName>
    </submittedName>
</protein>
<dbReference type="AlphaFoldDB" id="A0A2P1PNU4"/>
<keyword evidence="4" id="KW-1185">Reference proteome</keyword>
<feature type="domain" description="DUF7686" evidence="1">
    <location>
        <begin position="37"/>
        <end position="107"/>
    </location>
</feature>
<gene>
    <name evidence="3" type="ORF">C7S18_04560</name>
</gene>
<dbReference type="InterPro" id="IPR056130">
    <property type="entry name" value="DUF7713"/>
</dbReference>
<evidence type="ECO:0000259" key="2">
    <source>
        <dbReference type="Pfam" id="PF24828"/>
    </source>
</evidence>